<gene>
    <name evidence="5" type="ORF">OLUC0939_LOCUS2645</name>
</gene>
<dbReference type="AlphaFoldDB" id="A0A7R9T1Q0"/>
<feature type="compositionally biased region" description="Basic residues" evidence="4">
    <location>
        <begin position="17"/>
        <end position="29"/>
    </location>
</feature>
<dbReference type="EMBL" id="HBDX01003065">
    <property type="protein sequence ID" value="CAD8221923.1"/>
    <property type="molecule type" value="Transcribed_RNA"/>
</dbReference>
<protein>
    <recommendedName>
        <fullName evidence="6">Pentacotripeptide-repeat region of PRORP domain-containing protein</fullName>
    </recommendedName>
</protein>
<feature type="region of interest" description="Disordered" evidence="4">
    <location>
        <begin position="300"/>
        <end position="369"/>
    </location>
</feature>
<dbReference type="Gene3D" id="1.25.40.10">
    <property type="entry name" value="Tetratricopeptide repeat domain"/>
    <property type="match status" value="1"/>
</dbReference>
<evidence type="ECO:0000256" key="3">
    <source>
        <dbReference type="PROSITE-ProRule" id="PRU00708"/>
    </source>
</evidence>
<feature type="repeat" description="PPR" evidence="3">
    <location>
        <begin position="115"/>
        <end position="149"/>
    </location>
</feature>
<feature type="compositionally biased region" description="Basic and acidic residues" evidence="4">
    <location>
        <begin position="228"/>
        <end position="240"/>
    </location>
</feature>
<evidence type="ECO:0000256" key="1">
    <source>
        <dbReference type="ARBA" id="ARBA00007626"/>
    </source>
</evidence>
<accession>A0A7R9T1Q0</accession>
<reference evidence="5" key="1">
    <citation type="submission" date="2021-01" db="EMBL/GenBank/DDBJ databases">
        <authorList>
            <person name="Corre E."/>
            <person name="Pelletier E."/>
            <person name="Niang G."/>
            <person name="Scheremetjew M."/>
            <person name="Finn R."/>
            <person name="Kale V."/>
            <person name="Holt S."/>
            <person name="Cochrane G."/>
            <person name="Meng A."/>
            <person name="Brown T."/>
            <person name="Cohen L."/>
        </authorList>
    </citation>
    <scope>NUCLEOTIDE SEQUENCE</scope>
    <source>
        <strain evidence="5">Clade-A-BCC118000</strain>
    </source>
</reference>
<dbReference type="NCBIfam" id="TIGR00756">
    <property type="entry name" value="PPR"/>
    <property type="match status" value="2"/>
</dbReference>
<evidence type="ECO:0000313" key="5">
    <source>
        <dbReference type="EMBL" id="CAD8221923.1"/>
    </source>
</evidence>
<proteinExistence type="inferred from homology"/>
<comment type="similarity">
    <text evidence="1">Belongs to the PPR family. P subfamily.</text>
</comment>
<feature type="region of interest" description="Disordered" evidence="4">
    <location>
        <begin position="214"/>
        <end position="286"/>
    </location>
</feature>
<feature type="repeat" description="PPR" evidence="3">
    <location>
        <begin position="150"/>
        <end position="184"/>
    </location>
</feature>
<dbReference type="PROSITE" id="PS51375">
    <property type="entry name" value="PPR"/>
    <property type="match status" value="2"/>
</dbReference>
<evidence type="ECO:0008006" key="6">
    <source>
        <dbReference type="Google" id="ProtNLM"/>
    </source>
</evidence>
<keyword evidence="2" id="KW-0677">Repeat</keyword>
<feature type="region of interest" description="Disordered" evidence="4">
    <location>
        <begin position="1"/>
        <end position="34"/>
    </location>
</feature>
<feature type="compositionally biased region" description="Basic and acidic residues" evidence="4">
    <location>
        <begin position="321"/>
        <end position="338"/>
    </location>
</feature>
<feature type="compositionally biased region" description="Acidic residues" evidence="4">
    <location>
        <begin position="241"/>
        <end position="266"/>
    </location>
</feature>
<name>A0A7R9T1Q0_9CHLO</name>
<dbReference type="PANTHER" id="PTHR47447">
    <property type="entry name" value="OS03G0856100 PROTEIN"/>
    <property type="match status" value="1"/>
</dbReference>
<organism evidence="5">
    <name type="scientific">Ostreococcus sp. 'lucimarinus'</name>
    <dbReference type="NCBI Taxonomy" id="242159"/>
    <lineage>
        <taxon>Eukaryota</taxon>
        <taxon>Viridiplantae</taxon>
        <taxon>Chlorophyta</taxon>
        <taxon>Mamiellophyceae</taxon>
        <taxon>Mamiellales</taxon>
        <taxon>Bathycoccaceae</taxon>
        <taxon>Ostreococcus</taxon>
    </lineage>
</organism>
<sequence length="424" mass="46536">MAPHPRRAAGAKTPREAKKKPSSGKRAGYKPHGSVVYETTEALSRIAESALDANERRRAIFDALARAMSADDNPRPLRADPRAFTTFISRLNRGKRFDAALDVFAAQKALGVERNAVNYNAAMVANVKAEKPEEALKLFEEMREIGHEPSVISFNVAMGACARAGDGARALKLFDEMVGQNMDVDAVSINTAMAAAELVGDEARLEELRAGSHFKRAGDVDEPAPTRVVKDDAKKDSHASDDEDSDDDSDDDSDEGEPEAVADDVGDANVVLSEEEEAKRAAARKRKREIKKKLLAEYAANVGGARDDEDEEMAKRRRKDERRAKFEEKRRARKEATRAKRPWSAAAAHAKKKENKTSKAAKRTAMKADPKVWIEDVPSEDEVLYDDDGERVLPAIKGPSFLDDPNAAKLMNASGGEDFWSVGF</sequence>
<dbReference type="PANTHER" id="PTHR47447:SF17">
    <property type="entry name" value="OS12G0638900 PROTEIN"/>
    <property type="match status" value="1"/>
</dbReference>
<dbReference type="InterPro" id="IPR011990">
    <property type="entry name" value="TPR-like_helical_dom_sf"/>
</dbReference>
<evidence type="ECO:0000256" key="2">
    <source>
        <dbReference type="ARBA" id="ARBA00022737"/>
    </source>
</evidence>
<dbReference type="InterPro" id="IPR002885">
    <property type="entry name" value="PPR_rpt"/>
</dbReference>
<evidence type="ECO:0000256" key="4">
    <source>
        <dbReference type="SAM" id="MobiDB-lite"/>
    </source>
</evidence>
<dbReference type="Pfam" id="PF13041">
    <property type="entry name" value="PPR_2"/>
    <property type="match status" value="1"/>
</dbReference>
<feature type="compositionally biased region" description="Basic residues" evidence="4">
    <location>
        <begin position="349"/>
        <end position="365"/>
    </location>
</feature>